<evidence type="ECO:0000313" key="4">
    <source>
        <dbReference type="Proteomes" id="UP000006854"/>
    </source>
</evidence>
<organism evidence="3 4">
    <name type="scientific">Streptomyces venezuelae (strain ATCC 10712 / CBS 650.69 / DSM 40230 / JCM 4526 / NBRC 13096 / PD 04745)</name>
    <dbReference type="NCBI Taxonomy" id="953739"/>
    <lineage>
        <taxon>Bacteria</taxon>
        <taxon>Bacillati</taxon>
        <taxon>Actinomycetota</taxon>
        <taxon>Actinomycetes</taxon>
        <taxon>Kitasatosporales</taxon>
        <taxon>Streptomycetaceae</taxon>
        <taxon>Streptomyces</taxon>
    </lineage>
</organism>
<dbReference type="AlphaFoldDB" id="F2R193"/>
<dbReference type="Proteomes" id="UP000006854">
    <property type="component" value="Chromosome"/>
</dbReference>
<feature type="transmembrane region" description="Helical" evidence="2">
    <location>
        <begin position="37"/>
        <end position="58"/>
    </location>
</feature>
<evidence type="ECO:0000313" key="3">
    <source>
        <dbReference type="EMBL" id="CCA57984.1"/>
    </source>
</evidence>
<dbReference type="STRING" id="953739.SVEN_4698"/>
<keyword evidence="2" id="KW-1133">Transmembrane helix</keyword>
<accession>F2R193</accession>
<dbReference type="GeneID" id="51865259"/>
<keyword evidence="4" id="KW-1185">Reference proteome</keyword>
<protein>
    <submittedName>
        <fullName evidence="3">Basic proline-rich protein</fullName>
    </submittedName>
</protein>
<evidence type="ECO:0000256" key="1">
    <source>
        <dbReference type="SAM" id="MobiDB-lite"/>
    </source>
</evidence>
<keyword evidence="2" id="KW-0472">Membrane</keyword>
<dbReference type="KEGG" id="sve:SVEN_4698"/>
<evidence type="ECO:0000256" key="2">
    <source>
        <dbReference type="SAM" id="Phobius"/>
    </source>
</evidence>
<feature type="region of interest" description="Disordered" evidence="1">
    <location>
        <begin position="1"/>
        <end position="34"/>
    </location>
</feature>
<dbReference type="PATRIC" id="fig|953739.5.peg.7202"/>
<reference evidence="3 4" key="1">
    <citation type="journal article" date="2011" name="BMC Genomics">
        <title>Genome-wide analysis of the role of GlnR in Streptomyces venezuelae provides new insights into global nitrogen regulation in actinomycetes.</title>
        <authorList>
            <person name="Pullan S.T."/>
            <person name="Bibb M.J."/>
            <person name="Merrick M."/>
        </authorList>
    </citation>
    <scope>NUCLEOTIDE SEQUENCE [LARGE SCALE GENOMIC DNA]</scope>
    <source>
        <strain evidence="3">ATCC 10712</strain>
    </source>
</reference>
<keyword evidence="2" id="KW-0812">Transmembrane</keyword>
<name>F2R193_STRVP</name>
<sequence length="227" mass="24293">MISEPELDGGTGFEVAETLTEERQPKPPRPPRARRPWLWALGGAVLASAVWGGGLLAFRSTTEPGLDLRGYGPADDLCGTVELKALAGVLGKKSEDGSAPGLDDPAVYETSCSITFGPPESGYSVALSYTLHKVTDPEPEFAPRAKYYQVVTPIEGLGEQAFFDSRGDQGGELRVLDGQAELSMSIYENHNVDPDGKPIQQTKPIDLTGIDVPMTQDMMAVMAALKK</sequence>
<dbReference type="RefSeq" id="WP_015035885.1">
    <property type="nucleotide sequence ID" value="NC_018750.1"/>
</dbReference>
<dbReference type="OrthoDB" id="4515152at2"/>
<dbReference type="EMBL" id="FR845719">
    <property type="protein sequence ID" value="CCA57984.1"/>
    <property type="molecule type" value="Genomic_DNA"/>
</dbReference>
<gene>
    <name evidence="3" type="ordered locus">SVEN_4698</name>
</gene>
<dbReference type="eggNOG" id="ENOG5033MFY">
    <property type="taxonomic scope" value="Bacteria"/>
</dbReference>
<dbReference type="HOGENOM" id="CLU_1069273_0_0_11"/>
<proteinExistence type="predicted"/>